<evidence type="ECO:0000313" key="2">
    <source>
        <dbReference type="Proteomes" id="UP000477386"/>
    </source>
</evidence>
<protein>
    <submittedName>
        <fullName evidence="1">Transposase</fullName>
    </submittedName>
</protein>
<comment type="caution">
    <text evidence="1">The sequence shown here is derived from an EMBL/GenBank/DDBJ whole genome shotgun (WGS) entry which is preliminary data.</text>
</comment>
<accession>A0A6M0IMK2</accession>
<sequence length="75" mass="9218">MSKAALWIARSGAPWRDLPERFGPWKRSDYLWTVKEGQIQFVFQKHDRCESGKRFSWPMYSYQSRQQRSRRYPLF</sequence>
<name>A0A6M0IMK2_9BACT</name>
<keyword evidence="2" id="KW-1185">Reference proteome</keyword>
<dbReference type="AlphaFoldDB" id="A0A6M0IMK2"/>
<proteinExistence type="predicted"/>
<dbReference type="Proteomes" id="UP000477386">
    <property type="component" value="Unassembled WGS sequence"/>
</dbReference>
<evidence type="ECO:0000313" key="1">
    <source>
        <dbReference type="EMBL" id="NEU69546.1"/>
    </source>
</evidence>
<gene>
    <name evidence="1" type="ORF">GK091_21880</name>
</gene>
<organism evidence="1 2">
    <name type="scientific">Spirosoma agri</name>
    <dbReference type="NCBI Taxonomy" id="1987381"/>
    <lineage>
        <taxon>Bacteria</taxon>
        <taxon>Pseudomonadati</taxon>
        <taxon>Bacteroidota</taxon>
        <taxon>Cytophagia</taxon>
        <taxon>Cytophagales</taxon>
        <taxon>Cytophagaceae</taxon>
        <taxon>Spirosoma</taxon>
    </lineage>
</organism>
<dbReference type="EMBL" id="JAAGNZ010000002">
    <property type="protein sequence ID" value="NEU69546.1"/>
    <property type="molecule type" value="Genomic_DNA"/>
</dbReference>
<reference evidence="1 2" key="1">
    <citation type="submission" date="2020-02" db="EMBL/GenBank/DDBJ databases">
        <title>Draft genome sequence of two Spirosoma agri KCTC 52727 and Spirosoma terrae KCTC 52035.</title>
        <authorList>
            <person name="Rojas J."/>
            <person name="Ambika Manirajan B."/>
            <person name="Ratering S."/>
            <person name="Suarez C."/>
            <person name="Schnell S."/>
        </authorList>
    </citation>
    <scope>NUCLEOTIDE SEQUENCE [LARGE SCALE GENOMIC DNA]</scope>
    <source>
        <strain evidence="1 2">KCTC 52727</strain>
    </source>
</reference>